<evidence type="ECO:0000256" key="4">
    <source>
        <dbReference type="ARBA" id="ARBA00022692"/>
    </source>
</evidence>
<keyword evidence="11" id="KW-1185">Reference proteome</keyword>
<feature type="transmembrane region" description="Helical" evidence="7">
    <location>
        <begin position="48"/>
        <end position="70"/>
    </location>
</feature>
<proteinExistence type="inferred from homology"/>
<dbReference type="GO" id="GO:0005886">
    <property type="term" value="C:plasma membrane"/>
    <property type="evidence" value="ECO:0007669"/>
    <property type="project" value="UniProtKB-SubCell"/>
</dbReference>
<evidence type="ECO:0000256" key="7">
    <source>
        <dbReference type="RuleBase" id="RU363032"/>
    </source>
</evidence>
<evidence type="ECO:0000313" key="11">
    <source>
        <dbReference type="Proteomes" id="UP000197468"/>
    </source>
</evidence>
<evidence type="ECO:0000256" key="8">
    <source>
        <dbReference type="SAM" id="MobiDB-lite"/>
    </source>
</evidence>
<dbReference type="CDD" id="cd06261">
    <property type="entry name" value="TM_PBP2"/>
    <property type="match status" value="1"/>
</dbReference>
<evidence type="ECO:0000313" key="10">
    <source>
        <dbReference type="EMBL" id="OWQ93506.1"/>
    </source>
</evidence>
<dbReference type="PANTHER" id="PTHR43744">
    <property type="entry name" value="ABC TRANSPORTER PERMEASE PROTEIN MG189-RELATED-RELATED"/>
    <property type="match status" value="1"/>
</dbReference>
<evidence type="ECO:0000259" key="9">
    <source>
        <dbReference type="PROSITE" id="PS50928"/>
    </source>
</evidence>
<keyword evidence="5 7" id="KW-1133">Transmembrane helix</keyword>
<dbReference type="OrthoDB" id="369039at2"/>
<keyword evidence="4 7" id="KW-0812">Transmembrane</keyword>
<feature type="transmembrane region" description="Helical" evidence="7">
    <location>
        <begin position="220"/>
        <end position="243"/>
    </location>
</feature>
<keyword evidence="6 7" id="KW-0472">Membrane</keyword>
<feature type="transmembrane region" description="Helical" evidence="7">
    <location>
        <begin position="107"/>
        <end position="131"/>
    </location>
</feature>
<dbReference type="PANTHER" id="PTHR43744:SF6">
    <property type="entry name" value="ABC TRANSPORTER PERMEASE PROTEIN YESQ-RELATED"/>
    <property type="match status" value="1"/>
</dbReference>
<accession>A0A246JLJ0</accession>
<keyword evidence="2 7" id="KW-0813">Transport</keyword>
<feature type="region of interest" description="Disordered" evidence="8">
    <location>
        <begin position="1"/>
        <end position="34"/>
    </location>
</feature>
<comment type="subcellular location">
    <subcellularLocation>
        <location evidence="1 7">Cell membrane</location>
        <topology evidence="1 7">Multi-pass membrane protein</topology>
    </subcellularLocation>
</comment>
<feature type="transmembrane region" description="Helical" evidence="7">
    <location>
        <begin position="143"/>
        <end position="164"/>
    </location>
</feature>
<name>A0A246JLJ0_9BURK</name>
<organism evidence="10 11">
    <name type="scientific">Roseateles aquatilis</name>
    <dbReference type="NCBI Taxonomy" id="431061"/>
    <lineage>
        <taxon>Bacteria</taxon>
        <taxon>Pseudomonadati</taxon>
        <taxon>Pseudomonadota</taxon>
        <taxon>Betaproteobacteria</taxon>
        <taxon>Burkholderiales</taxon>
        <taxon>Sphaerotilaceae</taxon>
        <taxon>Roseateles</taxon>
    </lineage>
</organism>
<evidence type="ECO:0000256" key="2">
    <source>
        <dbReference type="ARBA" id="ARBA00022448"/>
    </source>
</evidence>
<evidence type="ECO:0000256" key="3">
    <source>
        <dbReference type="ARBA" id="ARBA00022475"/>
    </source>
</evidence>
<evidence type="ECO:0000256" key="6">
    <source>
        <dbReference type="ARBA" id="ARBA00023136"/>
    </source>
</evidence>
<reference evidence="10 11" key="1">
    <citation type="journal article" date="2008" name="Int. J. Syst. Evol. Microbiol.">
        <title>Description of Roseateles aquatilis sp. nov. and Roseateles terrae sp. nov., in the class Betaproteobacteria, and emended description of the genus Roseateles.</title>
        <authorList>
            <person name="Gomila M."/>
            <person name="Bowien B."/>
            <person name="Falsen E."/>
            <person name="Moore E.R."/>
            <person name="Lalucat J."/>
        </authorList>
    </citation>
    <scope>NUCLEOTIDE SEQUENCE [LARGE SCALE GENOMIC DNA]</scope>
    <source>
        <strain evidence="10 11">CCUG 48205</strain>
    </source>
</reference>
<feature type="transmembrane region" description="Helical" evidence="7">
    <location>
        <begin position="279"/>
        <end position="300"/>
    </location>
</feature>
<dbReference type="PROSITE" id="PS50928">
    <property type="entry name" value="ABC_TM1"/>
    <property type="match status" value="1"/>
</dbReference>
<dbReference type="Proteomes" id="UP000197468">
    <property type="component" value="Unassembled WGS sequence"/>
</dbReference>
<dbReference type="SUPFAM" id="SSF161098">
    <property type="entry name" value="MetI-like"/>
    <property type="match status" value="1"/>
</dbReference>
<comment type="caution">
    <text evidence="10">The sequence shown here is derived from an EMBL/GenBank/DDBJ whole genome shotgun (WGS) entry which is preliminary data.</text>
</comment>
<feature type="domain" description="ABC transmembrane type-1" evidence="9">
    <location>
        <begin position="108"/>
        <end position="300"/>
    </location>
</feature>
<evidence type="ECO:0000256" key="5">
    <source>
        <dbReference type="ARBA" id="ARBA00022989"/>
    </source>
</evidence>
<dbReference type="InterPro" id="IPR000515">
    <property type="entry name" value="MetI-like"/>
</dbReference>
<dbReference type="AlphaFoldDB" id="A0A246JLJ0"/>
<evidence type="ECO:0000256" key="1">
    <source>
        <dbReference type="ARBA" id="ARBA00004651"/>
    </source>
</evidence>
<sequence>MSRLPLPADAKGDPLSGRPRGRQRGDAGSTAPDALALGRDRGRAWPRYVALIAVAIVMLYPLLWLVGASFKSNAEIFSSAGFLPDRLDFGAYAKGWKTSTEYTFATYFLNSFLITIPRIVVTVISCVLVAYAFARFDFWGRKFLFSIMIATMMLPLIVLRLPQYLVFREIGWLDSYLPLIVPSAFATDTFFVFMLVQFLRGIPRDMEEAAQIDGCNALQLLWHIIVPLLKPAIISVIVFQFIWTMNDFMGPLIYLASVEKYPVSLALKMSIGATEEVEWANVIAISVVALIPSVAVFFAAQRHFIEGATSSGVKG</sequence>
<dbReference type="GO" id="GO:0055085">
    <property type="term" value="P:transmembrane transport"/>
    <property type="evidence" value="ECO:0007669"/>
    <property type="project" value="InterPro"/>
</dbReference>
<dbReference type="RefSeq" id="WP_088382652.1">
    <property type="nucleotide sequence ID" value="NZ_NIOF01000001.1"/>
</dbReference>
<dbReference type="EMBL" id="NIOF01000001">
    <property type="protein sequence ID" value="OWQ93506.1"/>
    <property type="molecule type" value="Genomic_DNA"/>
</dbReference>
<comment type="similarity">
    <text evidence="7">Belongs to the binding-protein-dependent transport system permease family.</text>
</comment>
<dbReference type="Gene3D" id="1.10.3720.10">
    <property type="entry name" value="MetI-like"/>
    <property type="match status" value="1"/>
</dbReference>
<dbReference type="InterPro" id="IPR035906">
    <property type="entry name" value="MetI-like_sf"/>
</dbReference>
<keyword evidence="3" id="KW-1003">Cell membrane</keyword>
<gene>
    <name evidence="10" type="ORF">CDN99_03290</name>
</gene>
<dbReference type="Pfam" id="PF00528">
    <property type="entry name" value="BPD_transp_1"/>
    <property type="match status" value="1"/>
</dbReference>
<protein>
    <submittedName>
        <fullName evidence="10">Sugar ABC transporter permease</fullName>
    </submittedName>
</protein>
<feature type="transmembrane region" description="Helical" evidence="7">
    <location>
        <begin position="176"/>
        <end position="199"/>
    </location>
</feature>